<dbReference type="InterPro" id="IPR006463">
    <property type="entry name" value="MiaB_methiolase"/>
</dbReference>
<evidence type="ECO:0000256" key="1">
    <source>
        <dbReference type="ARBA" id="ARBA00003234"/>
    </source>
</evidence>
<evidence type="ECO:0000256" key="4">
    <source>
        <dbReference type="ARBA" id="ARBA00022679"/>
    </source>
</evidence>
<feature type="binding site" evidence="13">
    <location>
        <position position="49"/>
    </location>
    <ligand>
        <name>[4Fe-4S] cluster</name>
        <dbReference type="ChEBI" id="CHEBI:49883"/>
        <label>1</label>
    </ligand>
</feature>
<dbReference type="Gene3D" id="3.40.50.12160">
    <property type="entry name" value="Methylthiotransferase, N-terminal domain"/>
    <property type="match status" value="1"/>
</dbReference>
<sequence>MNTKYVYINTIGCQMNVYDSDRIAMVLKPLGYKPSSFLKMADLVIVNTCAIREKAEQKVFSFLGRLADMKRKKPDLIIGVGGCVAQQEGARIMDRMAHVDLVFGTSAISRLPGLIEKIESERCQVADIEMTPGIDEFGFVADERRNEKITRFVTVMQGCDNFCSYCVVPYVRGPETSRPPGNIINEIKFLVENGVREVTLLGQNVNSYGQKEGLCSFPELLALVNDIDGLLRIRFTTSHPKDLSEDLMFAFKDLEKLCGHIHLPVQSGSNRILNLMNRKYTRELYLEKVKMLRNLCPDIAITSDIIVGFPGETVPDFEKTLELIKAVEFDGLFAFKYSDRPKAAAARLPGKISEQEKKERLQKVLDQQDHYTTLKNEALVGSIQDILVEGYSKRHRVIDRHSRQQDVQWTGRTSSNKIVNFIQGDGVMFKDEIVAGKMVRIRIVKAFSHSLWGQPVKAEPIPFGLIGEKSNVA</sequence>
<dbReference type="InterPro" id="IPR058240">
    <property type="entry name" value="rSAM_sf"/>
</dbReference>
<keyword evidence="6 13" id="KW-0479">Metal-binding</keyword>
<comment type="function">
    <text evidence="1 13">Catalyzes the methylthiolation of N6-(dimethylallyl)adenosine (i(6)A), leading to the formation of 2-methylthio-N6-(dimethylallyl)adenosine (ms(2)i(6)A) at position 37 in tRNAs that read codons beginning with uridine.</text>
</comment>
<dbReference type="HAMAP" id="MF_01864">
    <property type="entry name" value="tRNA_metthiotr_MiaB"/>
    <property type="match status" value="1"/>
</dbReference>
<proteinExistence type="inferred from homology"/>
<dbReference type="EMBL" id="JACNJH010000128">
    <property type="protein sequence ID" value="MBC8361280.1"/>
    <property type="molecule type" value="Genomic_DNA"/>
</dbReference>
<dbReference type="SFLD" id="SFLDG01061">
    <property type="entry name" value="methylthiotransferase"/>
    <property type="match status" value="1"/>
</dbReference>
<dbReference type="Gene3D" id="3.80.30.20">
    <property type="entry name" value="tm_1862 like domain"/>
    <property type="match status" value="1"/>
</dbReference>
<evidence type="ECO:0000259" key="15">
    <source>
        <dbReference type="PROSITE" id="PS51449"/>
    </source>
</evidence>
<dbReference type="Proteomes" id="UP000603434">
    <property type="component" value="Unassembled WGS sequence"/>
</dbReference>
<evidence type="ECO:0000256" key="2">
    <source>
        <dbReference type="ARBA" id="ARBA00022485"/>
    </source>
</evidence>
<feature type="binding site" evidence="13">
    <location>
        <position position="163"/>
    </location>
    <ligand>
        <name>[4Fe-4S] cluster</name>
        <dbReference type="ChEBI" id="CHEBI:49883"/>
        <label>2</label>
        <note>4Fe-4S-S-AdoMet</note>
    </ligand>
</feature>
<dbReference type="PANTHER" id="PTHR43020">
    <property type="entry name" value="CDK5 REGULATORY SUBUNIT-ASSOCIATED PROTEIN 1"/>
    <property type="match status" value="1"/>
</dbReference>
<dbReference type="SMART" id="SM00729">
    <property type="entry name" value="Elp3"/>
    <property type="match status" value="1"/>
</dbReference>
<keyword evidence="8 13" id="KW-0411">Iron-sulfur</keyword>
<evidence type="ECO:0000256" key="8">
    <source>
        <dbReference type="ARBA" id="ARBA00023014"/>
    </source>
</evidence>
<dbReference type="Pfam" id="PF04055">
    <property type="entry name" value="Radical_SAM"/>
    <property type="match status" value="1"/>
</dbReference>
<feature type="binding site" evidence="13">
    <location>
        <position position="159"/>
    </location>
    <ligand>
        <name>[4Fe-4S] cluster</name>
        <dbReference type="ChEBI" id="CHEBI:49883"/>
        <label>2</label>
        <note>4Fe-4S-S-AdoMet</note>
    </ligand>
</feature>
<evidence type="ECO:0000256" key="12">
    <source>
        <dbReference type="ARBA" id="ARBA00081141"/>
    </source>
</evidence>
<dbReference type="FunFam" id="3.80.30.20:FF:000001">
    <property type="entry name" value="tRNA-2-methylthio-N(6)-dimethylallyladenosine synthase 2"/>
    <property type="match status" value="1"/>
</dbReference>
<keyword evidence="7 13" id="KW-0408">Iron</keyword>
<dbReference type="FunFam" id="3.40.50.12160:FF:000003">
    <property type="entry name" value="CDK5 regulatory subunit-associated protein 1"/>
    <property type="match status" value="1"/>
</dbReference>
<dbReference type="InterPro" id="IPR005839">
    <property type="entry name" value="Methylthiotransferase"/>
</dbReference>
<dbReference type="PROSITE" id="PS51918">
    <property type="entry name" value="RADICAL_SAM"/>
    <property type="match status" value="1"/>
</dbReference>
<comment type="subunit">
    <text evidence="13">Monomer.</text>
</comment>
<comment type="caution">
    <text evidence="17">The sequence shown here is derived from an EMBL/GenBank/DDBJ whole genome shotgun (WGS) entry which is preliminary data.</text>
</comment>
<reference evidence="17 18" key="1">
    <citation type="submission" date="2020-08" db="EMBL/GenBank/DDBJ databases">
        <title>Bridging the membrane lipid divide: bacteria of the FCB group superphylum have the potential to synthesize archaeal ether lipids.</title>
        <authorList>
            <person name="Villanueva L."/>
            <person name="Von Meijenfeldt F.A.B."/>
            <person name="Westbye A.B."/>
            <person name="Yadav S."/>
            <person name="Hopmans E.C."/>
            <person name="Dutilh B.E."/>
            <person name="Sinninghe Damste J.S."/>
        </authorList>
    </citation>
    <scope>NUCLEOTIDE SEQUENCE [LARGE SCALE GENOMIC DNA]</scope>
    <source>
        <strain evidence="17">NIOZ-UU30</strain>
    </source>
</reference>
<keyword evidence="3 13" id="KW-0963">Cytoplasm</keyword>
<dbReference type="InterPro" id="IPR002792">
    <property type="entry name" value="TRAM_dom"/>
</dbReference>
<dbReference type="InterPro" id="IPR020612">
    <property type="entry name" value="Methylthiotransferase_CS"/>
</dbReference>
<feature type="binding site" evidence="13">
    <location>
        <position position="83"/>
    </location>
    <ligand>
        <name>[4Fe-4S] cluster</name>
        <dbReference type="ChEBI" id="CHEBI:49883"/>
        <label>1</label>
    </ligand>
</feature>
<dbReference type="EC" id="2.8.4.3" evidence="9 13"/>
<evidence type="ECO:0000313" key="18">
    <source>
        <dbReference type="Proteomes" id="UP000603434"/>
    </source>
</evidence>
<dbReference type="InterPro" id="IPR006638">
    <property type="entry name" value="Elp3/MiaA/NifB-like_rSAM"/>
</dbReference>
<feature type="domain" description="MTTase N-terminal" evidence="15">
    <location>
        <begin position="4"/>
        <end position="120"/>
    </location>
</feature>
<keyword evidence="4 13" id="KW-0808">Transferase</keyword>
<evidence type="ECO:0000256" key="9">
    <source>
        <dbReference type="ARBA" id="ARBA00033765"/>
    </source>
</evidence>
<feature type="binding site" evidence="13">
    <location>
        <position position="13"/>
    </location>
    <ligand>
        <name>[4Fe-4S] cluster</name>
        <dbReference type="ChEBI" id="CHEBI:49883"/>
        <label>1</label>
    </ligand>
</feature>
<dbReference type="SFLD" id="SFLDF00273">
    <property type="entry name" value="(dimethylallyl)adenosine_tRNA"/>
    <property type="match status" value="1"/>
</dbReference>
<evidence type="ECO:0000256" key="5">
    <source>
        <dbReference type="ARBA" id="ARBA00022691"/>
    </source>
</evidence>
<protein>
    <recommendedName>
        <fullName evidence="10 13">tRNA-2-methylthio-N(6)-dimethylallyladenosine synthase</fullName>
        <ecNumber evidence="9 13">2.8.4.3</ecNumber>
    </recommendedName>
    <alternativeName>
        <fullName evidence="12 13">(Dimethylallyl)adenosine tRNA methylthiotransferase MiaB</fullName>
    </alternativeName>
    <alternativeName>
        <fullName evidence="11 13">tRNA-i(6)A37 methylthiotransferase</fullName>
    </alternativeName>
</protein>
<keyword evidence="13" id="KW-0819">tRNA processing</keyword>
<dbReference type="InterPro" id="IPR013848">
    <property type="entry name" value="Methylthiotransferase_N"/>
</dbReference>
<dbReference type="PROSITE" id="PS51449">
    <property type="entry name" value="MTTASE_N"/>
    <property type="match status" value="1"/>
</dbReference>
<dbReference type="GO" id="GO:0035597">
    <property type="term" value="F:tRNA-2-methylthio-N(6)-dimethylallyladenosine(37) synthase activity"/>
    <property type="evidence" value="ECO:0007669"/>
    <property type="project" value="UniProtKB-EC"/>
</dbReference>
<evidence type="ECO:0000256" key="10">
    <source>
        <dbReference type="ARBA" id="ARBA00068570"/>
    </source>
</evidence>
<dbReference type="PANTHER" id="PTHR43020:SF2">
    <property type="entry name" value="MITOCHONDRIAL TRNA METHYLTHIOTRANSFERASE CDK5RAP1"/>
    <property type="match status" value="1"/>
</dbReference>
<dbReference type="InterPro" id="IPR023404">
    <property type="entry name" value="rSAM_horseshoe"/>
</dbReference>
<comment type="subcellular location">
    <subcellularLocation>
        <location evidence="13">Cytoplasm</location>
    </subcellularLocation>
</comment>
<comment type="catalytic activity">
    <reaction evidence="13">
        <text>N(6)-dimethylallyladenosine(37) in tRNA + (sulfur carrier)-SH + AH2 + 2 S-adenosyl-L-methionine = 2-methylsulfanyl-N(6)-dimethylallyladenosine(37) in tRNA + (sulfur carrier)-H + 5'-deoxyadenosine + L-methionine + A + S-adenosyl-L-homocysteine + 2 H(+)</text>
        <dbReference type="Rhea" id="RHEA:37067"/>
        <dbReference type="Rhea" id="RHEA-COMP:10375"/>
        <dbReference type="Rhea" id="RHEA-COMP:10376"/>
        <dbReference type="Rhea" id="RHEA-COMP:14737"/>
        <dbReference type="Rhea" id="RHEA-COMP:14739"/>
        <dbReference type="ChEBI" id="CHEBI:13193"/>
        <dbReference type="ChEBI" id="CHEBI:15378"/>
        <dbReference type="ChEBI" id="CHEBI:17319"/>
        <dbReference type="ChEBI" id="CHEBI:17499"/>
        <dbReference type="ChEBI" id="CHEBI:29917"/>
        <dbReference type="ChEBI" id="CHEBI:57844"/>
        <dbReference type="ChEBI" id="CHEBI:57856"/>
        <dbReference type="ChEBI" id="CHEBI:59789"/>
        <dbReference type="ChEBI" id="CHEBI:64428"/>
        <dbReference type="ChEBI" id="CHEBI:74415"/>
        <dbReference type="ChEBI" id="CHEBI:74417"/>
        <dbReference type="EC" id="2.8.4.3"/>
    </reaction>
</comment>
<comment type="similarity">
    <text evidence="13">Belongs to the methylthiotransferase family. MiaB subfamily.</text>
</comment>
<dbReference type="CDD" id="cd01335">
    <property type="entry name" value="Radical_SAM"/>
    <property type="match status" value="1"/>
</dbReference>
<name>A0A8J6TH03_9BACT</name>
<evidence type="ECO:0000313" key="17">
    <source>
        <dbReference type="EMBL" id="MBC8361280.1"/>
    </source>
</evidence>
<feature type="domain" description="Radical SAM core" evidence="16">
    <location>
        <begin position="145"/>
        <end position="375"/>
    </location>
</feature>
<dbReference type="PROSITE" id="PS01278">
    <property type="entry name" value="MTTASE_RADICAL"/>
    <property type="match status" value="1"/>
</dbReference>
<feature type="binding site" evidence="13">
    <location>
        <position position="166"/>
    </location>
    <ligand>
        <name>[4Fe-4S] cluster</name>
        <dbReference type="ChEBI" id="CHEBI:49883"/>
        <label>2</label>
        <note>4Fe-4S-S-AdoMet</note>
    </ligand>
</feature>
<evidence type="ECO:0000256" key="11">
    <source>
        <dbReference type="ARBA" id="ARBA00080698"/>
    </source>
</evidence>
<dbReference type="GO" id="GO:0005829">
    <property type="term" value="C:cytosol"/>
    <property type="evidence" value="ECO:0007669"/>
    <property type="project" value="TreeGrafter"/>
</dbReference>
<dbReference type="InterPro" id="IPR038135">
    <property type="entry name" value="Methylthiotransferase_N_sf"/>
</dbReference>
<evidence type="ECO:0000256" key="13">
    <source>
        <dbReference type="HAMAP-Rule" id="MF_01864"/>
    </source>
</evidence>
<accession>A0A8J6TH03</accession>
<dbReference type="GO" id="GO:0051539">
    <property type="term" value="F:4 iron, 4 sulfur cluster binding"/>
    <property type="evidence" value="ECO:0007669"/>
    <property type="project" value="UniProtKB-UniRule"/>
</dbReference>
<dbReference type="NCBIfam" id="TIGR01574">
    <property type="entry name" value="miaB-methiolase"/>
    <property type="match status" value="1"/>
</dbReference>
<feature type="domain" description="TRAM" evidence="14">
    <location>
        <begin position="377"/>
        <end position="457"/>
    </location>
</feature>
<evidence type="ECO:0000256" key="7">
    <source>
        <dbReference type="ARBA" id="ARBA00023004"/>
    </source>
</evidence>
<comment type="cofactor">
    <cofactor evidence="13">
        <name>[4Fe-4S] cluster</name>
        <dbReference type="ChEBI" id="CHEBI:49883"/>
    </cofactor>
    <text evidence="13">Binds 2 [4Fe-4S] clusters. One cluster is coordinated with 3 cysteines and an exchangeable S-adenosyl-L-methionine.</text>
</comment>
<dbReference type="SFLD" id="SFLDS00029">
    <property type="entry name" value="Radical_SAM"/>
    <property type="match status" value="1"/>
</dbReference>
<keyword evidence="2 13" id="KW-0004">4Fe-4S</keyword>
<evidence type="ECO:0000256" key="6">
    <source>
        <dbReference type="ARBA" id="ARBA00022723"/>
    </source>
</evidence>
<organism evidence="17 18">
    <name type="scientific">Candidatus Desulfatibia profunda</name>
    <dbReference type="NCBI Taxonomy" id="2841695"/>
    <lineage>
        <taxon>Bacteria</taxon>
        <taxon>Pseudomonadati</taxon>
        <taxon>Thermodesulfobacteriota</taxon>
        <taxon>Desulfobacteria</taxon>
        <taxon>Desulfobacterales</taxon>
        <taxon>Desulfobacterales incertae sedis</taxon>
        <taxon>Candidatus Desulfatibia</taxon>
    </lineage>
</organism>
<dbReference type="SFLD" id="SFLDG01082">
    <property type="entry name" value="B12-binding_domain_containing"/>
    <property type="match status" value="1"/>
</dbReference>
<gene>
    <name evidence="13 17" type="primary">miaB</name>
    <name evidence="17" type="ORF">H8E23_07775</name>
</gene>
<dbReference type="AlphaFoldDB" id="A0A8J6TH03"/>
<dbReference type="Pfam" id="PF00919">
    <property type="entry name" value="UPF0004"/>
    <property type="match status" value="1"/>
</dbReference>
<dbReference type="InterPro" id="IPR007197">
    <property type="entry name" value="rSAM"/>
</dbReference>
<evidence type="ECO:0000256" key="3">
    <source>
        <dbReference type="ARBA" id="ARBA00022490"/>
    </source>
</evidence>
<dbReference type="NCBIfam" id="TIGR00089">
    <property type="entry name" value="MiaB/RimO family radical SAM methylthiotransferase"/>
    <property type="match status" value="1"/>
</dbReference>
<evidence type="ECO:0000259" key="14">
    <source>
        <dbReference type="PROSITE" id="PS50926"/>
    </source>
</evidence>
<dbReference type="SUPFAM" id="SSF102114">
    <property type="entry name" value="Radical SAM enzymes"/>
    <property type="match status" value="1"/>
</dbReference>
<dbReference type="GO" id="GO:0046872">
    <property type="term" value="F:metal ion binding"/>
    <property type="evidence" value="ECO:0007669"/>
    <property type="project" value="UniProtKB-KW"/>
</dbReference>
<dbReference type="PROSITE" id="PS50926">
    <property type="entry name" value="TRAM"/>
    <property type="match status" value="1"/>
</dbReference>
<evidence type="ECO:0000259" key="16">
    <source>
        <dbReference type="PROSITE" id="PS51918"/>
    </source>
</evidence>
<keyword evidence="5 13" id="KW-0949">S-adenosyl-L-methionine</keyword>